<keyword evidence="6" id="KW-0472">Membrane</keyword>
<dbReference type="InterPro" id="IPR042099">
    <property type="entry name" value="ANL_N_sf"/>
</dbReference>
<dbReference type="Pfam" id="PF00501">
    <property type="entry name" value="AMP-binding"/>
    <property type="match status" value="1"/>
</dbReference>
<dbReference type="InterPro" id="IPR020845">
    <property type="entry name" value="AMP-binding_CS"/>
</dbReference>
<evidence type="ECO:0000256" key="6">
    <source>
        <dbReference type="SAM" id="Phobius"/>
    </source>
</evidence>
<keyword evidence="6" id="KW-1133">Transmembrane helix</keyword>
<dbReference type="InterPro" id="IPR000873">
    <property type="entry name" value="AMP-dep_synth/lig_dom"/>
</dbReference>
<sequence>MSLALLPLKIILVTIDLFLAFITFQWIGMLKKLLTPTPLRSVPVGDDESHRVNAKHKGKPKITPVEGVSTLHEYANHAFKNYGHCLAMGQREYLGPLPSNTKIQQFGKDVSYRTYDQVKEESLKFGASLRSAGLVPSPTKGSLDQLTTPCTLAIFENTCPEWMIGAFGAFSQSISITTVYATLGIDAVIDSINDGRIRAILCNKKSVSILLGKIKSMPTLKYIVYTNNMVGPDEVVEIPGAPSGVKVMSFEEFVDAGDIKAFPAVPPTPETTAVIMYTSGSTGKPKGVVTTHKNVLAITTSITDLVNSSDVYVAYLPLAHIFELAAEISVFGNGACICYADPKTLTTNGAYPMGALEQYRPTMMVGVPKIWDVIKKGVQAKVGAESKVKQYLVNTAFESRMRARRLGFDTPLFKALVFKKFAKVVGGRLRLAVSGGGPLNSDVQNFIGTCFGIILGQGYGLTETCAGLTLQDVHDDRVGVAGVPIPPVEVKMVSCTEINDKAGMPYLSTDRKDVNGNPVFGRGEVWVRGANVSLGYYMMPEKTKEDFDEDGWFHTGDIGQFASDGSVQIVDRKKNLIKLKGGEYIAVENMEMTYGNCRFVDAVAGGICCYGDGDMDRPIALMQLNKVVVMNWAKENGISGDFDTIKNSKALYDVVMKEMEVEHKNAGLGHNEKLVAIGFIADDPWTPENECLTAANKLQRRAVVEKHAKLFVSTRNKGIF</sequence>
<keyword evidence="4" id="KW-0067">ATP-binding</keyword>
<evidence type="ECO:0000256" key="1">
    <source>
        <dbReference type="ARBA" id="ARBA00006432"/>
    </source>
</evidence>
<keyword evidence="3" id="KW-0547">Nucleotide-binding</keyword>
<dbReference type="SUPFAM" id="SSF56801">
    <property type="entry name" value="Acetyl-CoA synthetase-like"/>
    <property type="match status" value="1"/>
</dbReference>
<reference evidence="8 9" key="1">
    <citation type="submission" date="2024-10" db="EMBL/GenBank/DDBJ databases">
        <title>Updated reference genomes for cyclostephanoid diatoms.</title>
        <authorList>
            <person name="Roberts W.R."/>
            <person name="Alverson A.J."/>
        </authorList>
    </citation>
    <scope>NUCLEOTIDE SEQUENCE [LARGE SCALE GENOMIC DNA]</scope>
    <source>
        <strain evidence="8 9">AJA232-27</strain>
    </source>
</reference>
<feature type="domain" description="AMP-dependent synthetase/ligase" evidence="7">
    <location>
        <begin position="111"/>
        <end position="537"/>
    </location>
</feature>
<protein>
    <recommendedName>
        <fullName evidence="7">AMP-dependent synthetase/ligase domain-containing protein</fullName>
    </recommendedName>
</protein>
<comment type="catalytic activity">
    <reaction evidence="5">
        <text>a long-chain fatty acid + ATP + CoA = a long-chain fatty acyl-CoA + AMP + diphosphate</text>
        <dbReference type="Rhea" id="RHEA:15421"/>
        <dbReference type="ChEBI" id="CHEBI:30616"/>
        <dbReference type="ChEBI" id="CHEBI:33019"/>
        <dbReference type="ChEBI" id="CHEBI:57287"/>
        <dbReference type="ChEBI" id="CHEBI:57560"/>
        <dbReference type="ChEBI" id="CHEBI:83139"/>
        <dbReference type="ChEBI" id="CHEBI:456215"/>
        <dbReference type="EC" id="6.2.1.3"/>
    </reaction>
</comment>
<dbReference type="EMBL" id="JALLBG020000299">
    <property type="protein sequence ID" value="KAL3756663.1"/>
    <property type="molecule type" value="Genomic_DNA"/>
</dbReference>
<evidence type="ECO:0000259" key="7">
    <source>
        <dbReference type="Pfam" id="PF00501"/>
    </source>
</evidence>
<keyword evidence="9" id="KW-1185">Reference proteome</keyword>
<dbReference type="GO" id="GO:0004467">
    <property type="term" value="F:long-chain fatty acid-CoA ligase activity"/>
    <property type="evidence" value="ECO:0007669"/>
    <property type="project" value="UniProtKB-EC"/>
</dbReference>
<comment type="similarity">
    <text evidence="1">Belongs to the ATP-dependent AMP-binding enzyme family.</text>
</comment>
<dbReference type="AlphaFoldDB" id="A0ABD3LY44"/>
<keyword evidence="2" id="KW-0436">Ligase</keyword>
<name>A0ABD3LY44_9STRA</name>
<evidence type="ECO:0000256" key="3">
    <source>
        <dbReference type="ARBA" id="ARBA00022741"/>
    </source>
</evidence>
<evidence type="ECO:0000313" key="8">
    <source>
        <dbReference type="EMBL" id="KAL3756663.1"/>
    </source>
</evidence>
<dbReference type="Gene3D" id="3.40.50.12780">
    <property type="entry name" value="N-terminal domain of ligase-like"/>
    <property type="match status" value="1"/>
</dbReference>
<feature type="transmembrane region" description="Helical" evidence="6">
    <location>
        <begin position="6"/>
        <end position="27"/>
    </location>
</feature>
<evidence type="ECO:0000256" key="5">
    <source>
        <dbReference type="ARBA" id="ARBA00036813"/>
    </source>
</evidence>
<evidence type="ECO:0000256" key="2">
    <source>
        <dbReference type="ARBA" id="ARBA00022598"/>
    </source>
</evidence>
<evidence type="ECO:0000256" key="4">
    <source>
        <dbReference type="ARBA" id="ARBA00022840"/>
    </source>
</evidence>
<proteinExistence type="inferred from homology"/>
<dbReference type="PANTHER" id="PTHR43272:SF83">
    <property type="entry name" value="ACYL-COA SYNTHETASE LONG-CHAIN, ISOFORM J"/>
    <property type="match status" value="1"/>
</dbReference>
<dbReference type="PANTHER" id="PTHR43272">
    <property type="entry name" value="LONG-CHAIN-FATTY-ACID--COA LIGASE"/>
    <property type="match status" value="1"/>
</dbReference>
<dbReference type="PROSITE" id="PS00455">
    <property type="entry name" value="AMP_BINDING"/>
    <property type="match status" value="1"/>
</dbReference>
<keyword evidence="6" id="KW-0812">Transmembrane</keyword>
<evidence type="ECO:0000313" key="9">
    <source>
        <dbReference type="Proteomes" id="UP001530293"/>
    </source>
</evidence>
<dbReference type="GO" id="GO:0005524">
    <property type="term" value="F:ATP binding"/>
    <property type="evidence" value="ECO:0007669"/>
    <property type="project" value="UniProtKB-KW"/>
</dbReference>
<gene>
    <name evidence="8" type="ORF">ACHAWU_002566</name>
</gene>
<comment type="caution">
    <text evidence="8">The sequence shown here is derived from an EMBL/GenBank/DDBJ whole genome shotgun (WGS) entry which is preliminary data.</text>
</comment>
<accession>A0ABD3LY44</accession>
<organism evidence="8 9">
    <name type="scientific">Discostella pseudostelligera</name>
    <dbReference type="NCBI Taxonomy" id="259834"/>
    <lineage>
        <taxon>Eukaryota</taxon>
        <taxon>Sar</taxon>
        <taxon>Stramenopiles</taxon>
        <taxon>Ochrophyta</taxon>
        <taxon>Bacillariophyta</taxon>
        <taxon>Coscinodiscophyceae</taxon>
        <taxon>Thalassiosirophycidae</taxon>
        <taxon>Stephanodiscales</taxon>
        <taxon>Stephanodiscaceae</taxon>
        <taxon>Discostella</taxon>
    </lineage>
</organism>
<dbReference type="Proteomes" id="UP001530293">
    <property type="component" value="Unassembled WGS sequence"/>
</dbReference>